<feature type="region of interest" description="Disordered" evidence="1">
    <location>
        <begin position="1"/>
        <end position="95"/>
    </location>
</feature>
<organism evidence="2 3">
    <name type="scientific">Oryza meyeriana var. granulata</name>
    <dbReference type="NCBI Taxonomy" id="110450"/>
    <lineage>
        <taxon>Eukaryota</taxon>
        <taxon>Viridiplantae</taxon>
        <taxon>Streptophyta</taxon>
        <taxon>Embryophyta</taxon>
        <taxon>Tracheophyta</taxon>
        <taxon>Spermatophyta</taxon>
        <taxon>Magnoliopsida</taxon>
        <taxon>Liliopsida</taxon>
        <taxon>Poales</taxon>
        <taxon>Poaceae</taxon>
        <taxon>BOP clade</taxon>
        <taxon>Oryzoideae</taxon>
        <taxon>Oryzeae</taxon>
        <taxon>Oryzinae</taxon>
        <taxon>Oryza</taxon>
        <taxon>Oryza meyeriana</taxon>
    </lineage>
</organism>
<dbReference type="Proteomes" id="UP000479710">
    <property type="component" value="Unassembled WGS sequence"/>
</dbReference>
<dbReference type="AlphaFoldDB" id="A0A6G1DKB6"/>
<gene>
    <name evidence="2" type="ORF">E2562_015258</name>
</gene>
<evidence type="ECO:0000256" key="1">
    <source>
        <dbReference type="SAM" id="MobiDB-lite"/>
    </source>
</evidence>
<name>A0A6G1DKB6_9ORYZ</name>
<accession>A0A6G1DKB6</accession>
<keyword evidence="3" id="KW-1185">Reference proteome</keyword>
<feature type="compositionally biased region" description="Polar residues" evidence="1">
    <location>
        <begin position="85"/>
        <end position="95"/>
    </location>
</feature>
<evidence type="ECO:0000313" key="3">
    <source>
        <dbReference type="Proteomes" id="UP000479710"/>
    </source>
</evidence>
<sequence>MTDIGDTASRRHRVQENVTTAAMTTTWRLRKQNRMAPGMLTSERRNEGDKGDDGGSTAHRPASWYRAAQAHRRRRSKAPMAGMQRRSSSGGRTTG</sequence>
<protein>
    <submittedName>
        <fullName evidence="2">Uncharacterized protein</fullName>
    </submittedName>
</protein>
<comment type="caution">
    <text evidence="2">The sequence shown here is derived from an EMBL/GenBank/DDBJ whole genome shotgun (WGS) entry which is preliminary data.</text>
</comment>
<evidence type="ECO:0000313" key="2">
    <source>
        <dbReference type="EMBL" id="KAF0912564.1"/>
    </source>
</evidence>
<proteinExistence type="predicted"/>
<reference evidence="2 3" key="1">
    <citation type="submission" date="2019-11" db="EMBL/GenBank/DDBJ databases">
        <title>Whole genome sequence of Oryza granulata.</title>
        <authorList>
            <person name="Li W."/>
        </authorList>
    </citation>
    <scope>NUCLEOTIDE SEQUENCE [LARGE SCALE GENOMIC DNA]</scope>
    <source>
        <strain evidence="3">cv. Menghai</strain>
        <tissue evidence="2">Leaf</tissue>
    </source>
</reference>
<dbReference type="EMBL" id="SPHZ02000006">
    <property type="protein sequence ID" value="KAF0912564.1"/>
    <property type="molecule type" value="Genomic_DNA"/>
</dbReference>
<feature type="compositionally biased region" description="Basic and acidic residues" evidence="1">
    <location>
        <begin position="42"/>
        <end position="53"/>
    </location>
</feature>
<feature type="compositionally biased region" description="Polar residues" evidence="1">
    <location>
        <begin position="16"/>
        <end position="27"/>
    </location>
</feature>